<evidence type="ECO:0000313" key="2">
    <source>
        <dbReference type="Proteomes" id="UP000003240"/>
    </source>
</evidence>
<dbReference type="STRING" id="1009370.ALO_16187"/>
<evidence type="ECO:0000313" key="1">
    <source>
        <dbReference type="EMBL" id="EGO62848.1"/>
    </source>
</evidence>
<gene>
    <name evidence="1" type="ORF">ALO_16187</name>
</gene>
<protein>
    <recommendedName>
        <fullName evidence="3">DUF5610 domain-containing protein</fullName>
    </recommendedName>
</protein>
<keyword evidence="2" id="KW-1185">Reference proteome</keyword>
<dbReference type="OrthoDB" id="49105at2"/>
<organism evidence="1 2">
    <name type="scientific">Acetonema longum DSM 6540</name>
    <dbReference type="NCBI Taxonomy" id="1009370"/>
    <lineage>
        <taxon>Bacteria</taxon>
        <taxon>Bacillati</taxon>
        <taxon>Bacillota</taxon>
        <taxon>Negativicutes</taxon>
        <taxon>Acetonemataceae</taxon>
        <taxon>Acetonema</taxon>
    </lineage>
</organism>
<dbReference type="RefSeq" id="WP_004097543.1">
    <property type="nucleotide sequence ID" value="NZ_AFGF01000163.1"/>
</dbReference>
<proteinExistence type="predicted"/>
<accession>F7NMB0</accession>
<name>F7NMB0_9FIRM</name>
<reference evidence="1 2" key="1">
    <citation type="journal article" date="2011" name="EMBO J.">
        <title>Structural diversity of bacterial flagellar motors.</title>
        <authorList>
            <person name="Chen S."/>
            <person name="Beeby M."/>
            <person name="Murphy G.E."/>
            <person name="Leadbetter J.R."/>
            <person name="Hendrixson D.R."/>
            <person name="Briegel A."/>
            <person name="Li Z."/>
            <person name="Shi J."/>
            <person name="Tocheva E.I."/>
            <person name="Muller A."/>
            <person name="Dobro M.J."/>
            <person name="Jensen G.J."/>
        </authorList>
    </citation>
    <scope>NUCLEOTIDE SEQUENCE [LARGE SCALE GENOMIC DNA]</scope>
    <source>
        <strain evidence="1 2">DSM 6540</strain>
    </source>
</reference>
<dbReference type="EMBL" id="AFGF01000163">
    <property type="protein sequence ID" value="EGO62848.1"/>
    <property type="molecule type" value="Genomic_DNA"/>
</dbReference>
<comment type="caution">
    <text evidence="1">The sequence shown here is derived from an EMBL/GenBank/DDBJ whole genome shotgun (WGS) entry which is preliminary data.</text>
</comment>
<dbReference type="Proteomes" id="UP000003240">
    <property type="component" value="Unassembled WGS sequence"/>
</dbReference>
<dbReference type="eggNOG" id="ENOG50307Y4">
    <property type="taxonomic scope" value="Bacteria"/>
</dbReference>
<evidence type="ECO:0008006" key="3">
    <source>
        <dbReference type="Google" id="ProtNLM"/>
    </source>
</evidence>
<sequence>MSITSLSRSTQNGISNAAATANGTGAVAAADTTQIASAGEAAVYEKSDPSAAKTETTYTKKATLSDISRQVELKMASFRSLVEKLVATQQVKTGQAQGLTYDAILAKYDGQLKDFFQTLEVDDATRLQAQQEISEDGFWGVKQTSERILSMAKSLSGGDPDKIALLRKAIEDGFQAAENAWGGELPAISRQTREAVMQGLDDWAAEAGQTA</sequence>
<dbReference type="AlphaFoldDB" id="F7NMB0"/>